<proteinExistence type="predicted"/>
<organism evidence="2 3">
    <name type="scientific">Mycolicibacterium iranicum</name>
    <name type="common">Mycobacterium iranicum</name>
    <dbReference type="NCBI Taxonomy" id="912594"/>
    <lineage>
        <taxon>Bacteria</taxon>
        <taxon>Bacillati</taxon>
        <taxon>Actinomycetota</taxon>
        <taxon>Actinomycetes</taxon>
        <taxon>Mycobacteriales</taxon>
        <taxon>Mycobacteriaceae</taxon>
        <taxon>Mycolicibacterium</taxon>
    </lineage>
</organism>
<feature type="transmembrane region" description="Helical" evidence="1">
    <location>
        <begin position="12"/>
        <end position="34"/>
    </location>
</feature>
<accession>A0A839QC78</accession>
<gene>
    <name evidence="2" type="ORF">FHR72_002315</name>
</gene>
<name>A0A839QC78_MYCIR</name>
<evidence type="ECO:0000256" key="1">
    <source>
        <dbReference type="SAM" id="Phobius"/>
    </source>
</evidence>
<feature type="transmembrane region" description="Helical" evidence="1">
    <location>
        <begin position="86"/>
        <end position="106"/>
    </location>
</feature>
<dbReference type="AlphaFoldDB" id="A0A839QC78"/>
<keyword evidence="1" id="KW-1133">Transmembrane helix</keyword>
<feature type="transmembrane region" description="Helical" evidence="1">
    <location>
        <begin position="54"/>
        <end position="74"/>
    </location>
</feature>
<sequence length="112" mass="11768">MDERKPLQAGLTAVVLLAHAVLALLTVLVTGLQVMGTANCAYVECGDQRWAGEAMGLAMVGSAALLVLDVVIAVWRMVIRRRALPVALIGLGAQLVLWVVCMVMMAQAGPVS</sequence>
<evidence type="ECO:0000313" key="3">
    <source>
        <dbReference type="Proteomes" id="UP000550501"/>
    </source>
</evidence>
<keyword evidence="1" id="KW-0472">Membrane</keyword>
<dbReference type="Proteomes" id="UP000550501">
    <property type="component" value="Unassembled WGS sequence"/>
</dbReference>
<protein>
    <submittedName>
        <fullName evidence="2">Uncharacterized membrane protein (UPF0136 family)</fullName>
    </submittedName>
</protein>
<dbReference type="RefSeq" id="WP_183468095.1">
    <property type="nucleotide sequence ID" value="NZ_JACHVU010000004.1"/>
</dbReference>
<evidence type="ECO:0000313" key="2">
    <source>
        <dbReference type="EMBL" id="MBB2990842.1"/>
    </source>
</evidence>
<comment type="caution">
    <text evidence="2">The sequence shown here is derived from an EMBL/GenBank/DDBJ whole genome shotgun (WGS) entry which is preliminary data.</text>
</comment>
<dbReference type="EMBL" id="JACHVU010000004">
    <property type="protein sequence ID" value="MBB2990842.1"/>
    <property type="molecule type" value="Genomic_DNA"/>
</dbReference>
<keyword evidence="3" id="KW-1185">Reference proteome</keyword>
<keyword evidence="1" id="KW-0812">Transmembrane</keyword>
<reference evidence="2 3" key="1">
    <citation type="submission" date="2020-08" db="EMBL/GenBank/DDBJ databases">
        <title>The Agave Microbiome: Exploring the role of microbial communities in plant adaptations to desert environments.</title>
        <authorList>
            <person name="Partida-Martinez L.P."/>
        </authorList>
    </citation>
    <scope>NUCLEOTIDE SEQUENCE [LARGE SCALE GENOMIC DNA]</scope>
    <source>
        <strain evidence="2 3">AT2.18</strain>
    </source>
</reference>